<accession>A0A0D6EFS9</accession>
<gene>
    <name evidence="5" type="primary">SPOSA6832_00284</name>
</gene>
<dbReference type="AlphaFoldDB" id="A0A0D6EFS9"/>
<dbReference type="Pfam" id="PF00501">
    <property type="entry name" value="AMP-binding"/>
    <property type="match status" value="1"/>
</dbReference>
<protein>
    <submittedName>
        <fullName evidence="5">SPOSA6832_00284-mRNA-1:cds</fullName>
    </submittedName>
</protein>
<keyword evidence="1" id="KW-0547">Nucleotide-binding</keyword>
<evidence type="ECO:0000256" key="3">
    <source>
        <dbReference type="SAM" id="MobiDB-lite"/>
    </source>
</evidence>
<dbReference type="PANTHER" id="PTHR43272">
    <property type="entry name" value="LONG-CHAIN-FATTY-ACID--COA LIGASE"/>
    <property type="match status" value="1"/>
</dbReference>
<dbReference type="InterPro" id="IPR042099">
    <property type="entry name" value="ANL_N_sf"/>
</dbReference>
<sequence length="698" mass="76095">MASLHMPFPVPLPPNTDPKKPQSIAIPGSAKPGSSAIYINAAFPKIANDPRYPRTIYECFRLGLENDPKARCLGKREWDPVAQDWAKELTYESFESVDGHRTRIGSGLLKLKEELFPQGPEEWKVGIWSVNRPEWQWVNLAVSAYSLAIVSLYDTLGPSVVEFIIGHAETPVVFANPAHIPALLTLAKKCPIIKAVVALDSWASLEAKGAKPGLDNGAALKAWGESVGVKVLDVAELEALGTNNPKPHRPPTPDTLASICYTSGTTGNPKGAMILHRNVASVVVGSNHGGLMFPDSVLISYLPLSHIYEFFCEIIAISTGSAIGYSCGDNLRLLEDFAIVKPTFVVSVPRVLNRIYQGIKAQTVDAPGFKGALARKAFSDKIANLRETGSNTHAIWDRVIFNKIRALLGGRVQFIGTGSAPINPDVLDFLRVAFCCEVTEGYGQTENDGCATRCLGSDVWAAGTVGPPIAGVEIKVVDVPDMGYLSTDKPFPRGEICTRGGHVIPGYYKDEGKTKETIDEDGWLHTGDIGTIDQLGRLKIIDRLKNLLKLSQGEYVALEKVENTYLLSPLLLQLYVHGDSLRDHLVAIVVPDPAHFAPLVSRTLGRQVSPSDIKALEEAAKDPKVIRAFATELAPYATKARLLGFERIEDNLHIRLEPFGPDMITPTFKTKRNVVAKTFKDELDALYTNAEGKVKVKL</sequence>
<organism evidence="5 6">
    <name type="scientific">Sporidiobolus salmonicolor</name>
    <name type="common">Yeast-like fungus</name>
    <name type="synonym">Sporobolomyces salmonicolor</name>
    <dbReference type="NCBI Taxonomy" id="5005"/>
    <lineage>
        <taxon>Eukaryota</taxon>
        <taxon>Fungi</taxon>
        <taxon>Dikarya</taxon>
        <taxon>Basidiomycota</taxon>
        <taxon>Pucciniomycotina</taxon>
        <taxon>Microbotryomycetes</taxon>
        <taxon>Sporidiobolales</taxon>
        <taxon>Sporidiobolaceae</taxon>
        <taxon>Sporobolomyces</taxon>
    </lineage>
</organism>
<evidence type="ECO:0000313" key="6">
    <source>
        <dbReference type="Proteomes" id="UP000243876"/>
    </source>
</evidence>
<reference evidence="6" key="1">
    <citation type="submission" date="2015-02" db="EMBL/GenBank/DDBJ databases">
        <authorList>
            <person name="Gon?alves P."/>
        </authorList>
    </citation>
    <scope>NUCLEOTIDE SEQUENCE [LARGE SCALE GENOMIC DNA]</scope>
</reference>
<keyword evidence="2" id="KW-0067">ATP-binding</keyword>
<dbReference type="GO" id="GO:0004467">
    <property type="term" value="F:long-chain fatty acid-CoA ligase activity"/>
    <property type="evidence" value="ECO:0007669"/>
    <property type="project" value="TreeGrafter"/>
</dbReference>
<name>A0A0D6EFS9_SPOSA</name>
<dbReference type="PANTHER" id="PTHR43272:SF33">
    <property type="entry name" value="AMP-BINDING DOMAIN-CONTAINING PROTEIN-RELATED"/>
    <property type="match status" value="1"/>
</dbReference>
<evidence type="ECO:0000256" key="2">
    <source>
        <dbReference type="ARBA" id="ARBA00022840"/>
    </source>
</evidence>
<evidence type="ECO:0000256" key="1">
    <source>
        <dbReference type="ARBA" id="ARBA00022741"/>
    </source>
</evidence>
<dbReference type="GO" id="GO:0005783">
    <property type="term" value="C:endoplasmic reticulum"/>
    <property type="evidence" value="ECO:0007669"/>
    <property type="project" value="TreeGrafter"/>
</dbReference>
<evidence type="ECO:0000313" key="5">
    <source>
        <dbReference type="EMBL" id="CEQ38824.1"/>
    </source>
</evidence>
<dbReference type="InterPro" id="IPR020845">
    <property type="entry name" value="AMP-binding_CS"/>
</dbReference>
<feature type="domain" description="AMP-dependent synthetase/ligase" evidence="4">
    <location>
        <begin position="124"/>
        <end position="508"/>
    </location>
</feature>
<dbReference type="GO" id="GO:0005524">
    <property type="term" value="F:ATP binding"/>
    <property type="evidence" value="ECO:0007669"/>
    <property type="project" value="UniProtKB-KW"/>
</dbReference>
<dbReference type="OrthoDB" id="1700726at2759"/>
<dbReference type="PROSITE" id="PS00455">
    <property type="entry name" value="AMP_BINDING"/>
    <property type="match status" value="1"/>
</dbReference>
<keyword evidence="6" id="KW-1185">Reference proteome</keyword>
<dbReference type="EMBL" id="CENE01000001">
    <property type="protein sequence ID" value="CEQ38824.1"/>
    <property type="molecule type" value="Genomic_DNA"/>
</dbReference>
<dbReference type="GO" id="GO:0016020">
    <property type="term" value="C:membrane"/>
    <property type="evidence" value="ECO:0007669"/>
    <property type="project" value="TreeGrafter"/>
</dbReference>
<dbReference type="Gene3D" id="3.40.50.12780">
    <property type="entry name" value="N-terminal domain of ligase-like"/>
    <property type="match status" value="1"/>
</dbReference>
<dbReference type="InterPro" id="IPR000873">
    <property type="entry name" value="AMP-dep_synth/lig_dom"/>
</dbReference>
<proteinExistence type="predicted"/>
<feature type="region of interest" description="Disordered" evidence="3">
    <location>
        <begin position="1"/>
        <end position="31"/>
    </location>
</feature>
<evidence type="ECO:0000259" key="4">
    <source>
        <dbReference type="Pfam" id="PF00501"/>
    </source>
</evidence>
<dbReference type="SUPFAM" id="SSF56801">
    <property type="entry name" value="Acetyl-CoA synthetase-like"/>
    <property type="match status" value="1"/>
</dbReference>
<dbReference type="Proteomes" id="UP000243876">
    <property type="component" value="Unassembled WGS sequence"/>
</dbReference>